<comment type="caution">
    <text evidence="2">The sequence shown here is derived from an EMBL/GenBank/DDBJ whole genome shotgun (WGS) entry which is preliminary data.</text>
</comment>
<feature type="compositionally biased region" description="Low complexity" evidence="1">
    <location>
        <begin position="9"/>
        <end position="28"/>
    </location>
</feature>
<dbReference type="AlphaFoldDB" id="A0A6H9WF94"/>
<sequence>MDTESLDLAASATRPPAAPTASGTSDAPFPERSTSPRDRRSDCEHGWMLESRHATSEGAIVYVRCATCGTHRVDVQPLPWLPPEALSRSLR</sequence>
<evidence type="ECO:0000313" key="2">
    <source>
        <dbReference type="EMBL" id="KAB1649619.1"/>
    </source>
</evidence>
<feature type="region of interest" description="Disordered" evidence="1">
    <location>
        <begin position="1"/>
        <end position="42"/>
    </location>
</feature>
<dbReference type="OrthoDB" id="4484477at2"/>
<evidence type="ECO:0000256" key="1">
    <source>
        <dbReference type="SAM" id="MobiDB-lite"/>
    </source>
</evidence>
<evidence type="ECO:0000313" key="3">
    <source>
        <dbReference type="Proteomes" id="UP000431744"/>
    </source>
</evidence>
<gene>
    <name evidence="2" type="ORF">F8O04_05075</name>
</gene>
<dbReference type="Proteomes" id="UP000431744">
    <property type="component" value="Unassembled WGS sequence"/>
</dbReference>
<dbReference type="RefSeq" id="WP_158028209.1">
    <property type="nucleotide sequence ID" value="NZ_BMHG01000001.1"/>
</dbReference>
<keyword evidence="3" id="KW-1185">Reference proteome</keyword>
<proteinExistence type="predicted"/>
<protein>
    <submittedName>
        <fullName evidence="2">Uncharacterized protein</fullName>
    </submittedName>
</protein>
<reference evidence="2 3" key="1">
    <citation type="submission" date="2019-09" db="EMBL/GenBank/DDBJ databases">
        <title>Phylogeny of genus Pseudoclavibacter and closely related genus.</title>
        <authorList>
            <person name="Li Y."/>
        </authorList>
    </citation>
    <scope>NUCLEOTIDE SEQUENCE [LARGE SCALE GENOMIC DNA]</scope>
    <source>
        <strain evidence="2 3">EGI 60007</strain>
    </source>
</reference>
<accession>A0A6H9WF94</accession>
<organism evidence="2 3">
    <name type="scientific">Pseudoclavibacter endophyticus</name>
    <dbReference type="NCBI Taxonomy" id="1778590"/>
    <lineage>
        <taxon>Bacteria</taxon>
        <taxon>Bacillati</taxon>
        <taxon>Actinomycetota</taxon>
        <taxon>Actinomycetes</taxon>
        <taxon>Micrococcales</taxon>
        <taxon>Microbacteriaceae</taxon>
        <taxon>Pseudoclavibacter</taxon>
    </lineage>
</organism>
<dbReference type="EMBL" id="WBJY01000001">
    <property type="protein sequence ID" value="KAB1649619.1"/>
    <property type="molecule type" value="Genomic_DNA"/>
</dbReference>
<name>A0A6H9WF94_9MICO</name>